<gene>
    <name evidence="3" type="ORF">M413DRAFT_17371</name>
</gene>
<evidence type="ECO:0000313" key="3">
    <source>
        <dbReference type="EMBL" id="KIM45347.1"/>
    </source>
</evidence>
<dbReference type="InterPro" id="IPR036249">
    <property type="entry name" value="Thioredoxin-like_sf"/>
</dbReference>
<evidence type="ECO:0000256" key="2">
    <source>
        <dbReference type="SAM" id="Phobius"/>
    </source>
</evidence>
<dbReference type="AlphaFoldDB" id="A0A0C2YWH2"/>
<reference evidence="4" key="2">
    <citation type="submission" date="2015-01" db="EMBL/GenBank/DDBJ databases">
        <title>Evolutionary Origins and Diversification of the Mycorrhizal Mutualists.</title>
        <authorList>
            <consortium name="DOE Joint Genome Institute"/>
            <consortium name="Mycorrhizal Genomics Consortium"/>
            <person name="Kohler A."/>
            <person name="Kuo A."/>
            <person name="Nagy L.G."/>
            <person name="Floudas D."/>
            <person name="Copeland A."/>
            <person name="Barry K.W."/>
            <person name="Cichocki N."/>
            <person name="Veneault-Fourrey C."/>
            <person name="LaButti K."/>
            <person name="Lindquist E.A."/>
            <person name="Lipzen A."/>
            <person name="Lundell T."/>
            <person name="Morin E."/>
            <person name="Murat C."/>
            <person name="Riley R."/>
            <person name="Ohm R."/>
            <person name="Sun H."/>
            <person name="Tunlid A."/>
            <person name="Henrissat B."/>
            <person name="Grigoriev I.V."/>
            <person name="Hibbett D.S."/>
            <person name="Martin F."/>
        </authorList>
    </citation>
    <scope>NUCLEOTIDE SEQUENCE [LARGE SCALE GENOMIC DNA]</scope>
    <source>
        <strain evidence="4">h7</strain>
    </source>
</reference>
<keyword evidence="4" id="KW-1185">Reference proteome</keyword>
<dbReference type="GO" id="GO:0015038">
    <property type="term" value="F:glutathione disulfide oxidoreductase activity"/>
    <property type="evidence" value="ECO:0007669"/>
    <property type="project" value="TreeGrafter"/>
</dbReference>
<feature type="compositionally biased region" description="Polar residues" evidence="1">
    <location>
        <begin position="1"/>
        <end position="15"/>
    </location>
</feature>
<protein>
    <submittedName>
        <fullName evidence="3">Uncharacterized protein</fullName>
    </submittedName>
</protein>
<dbReference type="Gene3D" id="3.40.30.10">
    <property type="entry name" value="Glutaredoxin"/>
    <property type="match status" value="1"/>
</dbReference>
<accession>A0A0C2YWH2</accession>
<dbReference type="SUPFAM" id="SSF52833">
    <property type="entry name" value="Thioredoxin-like"/>
    <property type="match status" value="1"/>
</dbReference>
<organism evidence="3 4">
    <name type="scientific">Hebeloma cylindrosporum</name>
    <dbReference type="NCBI Taxonomy" id="76867"/>
    <lineage>
        <taxon>Eukaryota</taxon>
        <taxon>Fungi</taxon>
        <taxon>Dikarya</taxon>
        <taxon>Basidiomycota</taxon>
        <taxon>Agaricomycotina</taxon>
        <taxon>Agaricomycetes</taxon>
        <taxon>Agaricomycetidae</taxon>
        <taxon>Agaricales</taxon>
        <taxon>Agaricineae</taxon>
        <taxon>Hymenogastraceae</taxon>
        <taxon>Hebeloma</taxon>
    </lineage>
</organism>
<keyword evidence="2" id="KW-0472">Membrane</keyword>
<sequence>MSLPRINSRTPLHQFNNDDKQRPMSPNPHVAYILGALNPRKPKQRTTFVALIILVCLTSYIFIAHSASLSSSIALRRSEPSSADQLALALETMQNSRLADISKGHGSRKGHKHIRPPLRLDSAQELAAVSSFLASLPQNVIPHHVDPALPVDPPLVLDFDTRGPRAREEVRAMVEDVWLRNPVFVYSKHYSPASRELKSILSNLYLLPAPTIIDVDLREDADILTPMLKRLTSSPDLPVLLVGGKPIYSVEKVRELEKSGELQKIITAAGSLVNGSKRKKNRK</sequence>
<dbReference type="PROSITE" id="PS51354">
    <property type="entry name" value="GLUTAREDOXIN_2"/>
    <property type="match status" value="1"/>
</dbReference>
<dbReference type="GO" id="GO:0034599">
    <property type="term" value="P:cellular response to oxidative stress"/>
    <property type="evidence" value="ECO:0007669"/>
    <property type="project" value="TreeGrafter"/>
</dbReference>
<evidence type="ECO:0000313" key="4">
    <source>
        <dbReference type="Proteomes" id="UP000053424"/>
    </source>
</evidence>
<proteinExistence type="predicted"/>
<dbReference type="GO" id="GO:0005801">
    <property type="term" value="C:cis-Golgi network"/>
    <property type="evidence" value="ECO:0007669"/>
    <property type="project" value="TreeGrafter"/>
</dbReference>
<keyword evidence="2" id="KW-0812">Transmembrane</keyword>
<keyword evidence="2" id="KW-1133">Transmembrane helix</keyword>
<dbReference type="GO" id="GO:0005796">
    <property type="term" value="C:Golgi lumen"/>
    <property type="evidence" value="ECO:0007669"/>
    <property type="project" value="TreeGrafter"/>
</dbReference>
<feature type="transmembrane region" description="Helical" evidence="2">
    <location>
        <begin position="48"/>
        <end position="67"/>
    </location>
</feature>
<dbReference type="GO" id="GO:0000324">
    <property type="term" value="C:fungal-type vacuole"/>
    <property type="evidence" value="ECO:0007669"/>
    <property type="project" value="TreeGrafter"/>
</dbReference>
<feature type="region of interest" description="Disordered" evidence="1">
    <location>
        <begin position="1"/>
        <end position="27"/>
    </location>
</feature>
<dbReference type="STRING" id="686832.A0A0C2YWH2"/>
<dbReference type="HOGENOM" id="CLU_064337_0_0_1"/>
<evidence type="ECO:0000256" key="1">
    <source>
        <dbReference type="SAM" id="MobiDB-lite"/>
    </source>
</evidence>
<dbReference type="EMBL" id="KN831772">
    <property type="protein sequence ID" value="KIM45347.1"/>
    <property type="molecule type" value="Genomic_DNA"/>
</dbReference>
<dbReference type="PANTHER" id="PTHR45694:SF5">
    <property type="entry name" value="GLUTAREDOXIN 2"/>
    <property type="match status" value="1"/>
</dbReference>
<reference evidence="3 4" key="1">
    <citation type="submission" date="2014-04" db="EMBL/GenBank/DDBJ databases">
        <authorList>
            <consortium name="DOE Joint Genome Institute"/>
            <person name="Kuo A."/>
            <person name="Gay G."/>
            <person name="Dore J."/>
            <person name="Kohler A."/>
            <person name="Nagy L.G."/>
            <person name="Floudas D."/>
            <person name="Copeland A."/>
            <person name="Barry K.W."/>
            <person name="Cichocki N."/>
            <person name="Veneault-Fourrey C."/>
            <person name="LaButti K."/>
            <person name="Lindquist E.A."/>
            <person name="Lipzen A."/>
            <person name="Lundell T."/>
            <person name="Morin E."/>
            <person name="Murat C."/>
            <person name="Sun H."/>
            <person name="Tunlid A."/>
            <person name="Henrissat B."/>
            <person name="Grigoriev I.V."/>
            <person name="Hibbett D.S."/>
            <person name="Martin F."/>
            <person name="Nordberg H.P."/>
            <person name="Cantor M.N."/>
            <person name="Hua S.X."/>
        </authorList>
    </citation>
    <scope>NUCLEOTIDE SEQUENCE [LARGE SCALE GENOMIC DNA]</scope>
    <source>
        <strain evidence="4">h7</strain>
    </source>
</reference>
<dbReference type="PANTHER" id="PTHR45694">
    <property type="entry name" value="GLUTAREDOXIN 2"/>
    <property type="match status" value="1"/>
</dbReference>
<dbReference type="OrthoDB" id="423313at2759"/>
<name>A0A0C2YWH2_HEBCY</name>
<dbReference type="Proteomes" id="UP000053424">
    <property type="component" value="Unassembled WGS sequence"/>
</dbReference>